<dbReference type="InterPro" id="IPR042102">
    <property type="entry name" value="RNA_pol_Rpb1_3_sf"/>
</dbReference>
<keyword evidence="5 9" id="KW-0808">Transferase</keyword>
<dbReference type="PANTHER" id="PTHR19376:SF54">
    <property type="entry name" value="DNA-DIRECTED RNA POLYMERASE SUBUNIT BETA"/>
    <property type="match status" value="1"/>
</dbReference>
<evidence type="ECO:0000256" key="8">
    <source>
        <dbReference type="ARBA" id="ARBA00048552"/>
    </source>
</evidence>
<dbReference type="InterPro" id="IPR044893">
    <property type="entry name" value="RNA_pol_Rpb1_clamp_domain"/>
</dbReference>
<sequence length="696" mass="82440">MYFCSLKPEKGGLFCERVFGPLNDYECSCGKKPQPNQKFCSYCEVEYTVTKVRRYRLGYIQLVTPITHIWYLKGRPSYLAIVLNFSRKKTESLTYCTQLINQFFWNQNIYYFLKKEYFLPQFHLSRLPKICKKQTNQVSFFKLTQIQKKSIFKKRVYKSKISARKRTNLKKINLKFPSKVLKKKYFCLENYFFFEDINKCYFFNIFIHSYIYQKDQINAYYKQKQFQTVQQTGTRPILELLTKLSDKIDKNTKNAKNAKFSIQLLERQIRIILLNYSKYFLNYDFVYKLKLIQRLKIIRYFNPQYHQPNWMVLSTLPVLPPDLRPILQLNSDQIAISDLNKLYQKVLFRNKRLKKLLNNHFLYNFEEINYAQRLLQESIDALIENGKSGIEPIQTTNNRPLKSLSDMLKGKKGRFRQNLLGKRVDYSGRSVIIVGAQLKVYECGLPFEMAIELFQPFLLKNLIKYKKAKTILGAKHLIQFQKELIKPILGEILANYPILLNRAPTLHRLSIQAFQPIIVEGKSILLHPLVCAAFNADFDGDQMAVHIPLSFEARAESWKLLWSINNFLSPATGQPILMPSQDIVLGCYYLTIKNLKNFYTKSKLNTEIFKIQDLHNCEFLHNSVNINQPIWLNWNQKIETDKRKQILIELQIQKYGHFSKIYPQILQSYNYSQKCINQQILTTIGRLLFFIFLTQI</sequence>
<comment type="function">
    <text evidence="1 9">DNA-dependent RNA polymerase catalyzes the transcription of DNA into RNA using the four ribonucleoside triphosphates as substrates.</text>
</comment>
<comment type="catalytic activity">
    <reaction evidence="8 9">
        <text>RNA(n) + a ribonucleoside 5'-triphosphate = RNA(n+1) + diphosphate</text>
        <dbReference type="Rhea" id="RHEA:21248"/>
        <dbReference type="Rhea" id="RHEA-COMP:14527"/>
        <dbReference type="Rhea" id="RHEA-COMP:17342"/>
        <dbReference type="ChEBI" id="CHEBI:33019"/>
        <dbReference type="ChEBI" id="CHEBI:61557"/>
        <dbReference type="ChEBI" id="CHEBI:140395"/>
        <dbReference type="EC" id="2.7.7.6"/>
    </reaction>
</comment>
<name>A0A6B9P843_CODFR</name>
<dbReference type="GO" id="GO:0000428">
    <property type="term" value="C:DNA-directed RNA polymerase complex"/>
    <property type="evidence" value="ECO:0007669"/>
    <property type="project" value="UniProtKB-KW"/>
</dbReference>
<dbReference type="SUPFAM" id="SSF64484">
    <property type="entry name" value="beta and beta-prime subunits of DNA dependent RNA-polymerase"/>
    <property type="match status" value="1"/>
</dbReference>
<dbReference type="Pfam" id="PF04997">
    <property type="entry name" value="RNA_pol_Rpb1_1"/>
    <property type="match status" value="1"/>
</dbReference>
<dbReference type="Pfam" id="PF00623">
    <property type="entry name" value="RNA_pol_Rpb1_2"/>
    <property type="match status" value="2"/>
</dbReference>
<keyword evidence="7 9" id="KW-0804">Transcription</keyword>
<dbReference type="Gene3D" id="2.40.40.20">
    <property type="match status" value="1"/>
</dbReference>
<keyword evidence="4 11" id="KW-0934">Plastid</keyword>
<evidence type="ECO:0000256" key="9">
    <source>
        <dbReference type="RuleBase" id="RU004279"/>
    </source>
</evidence>
<organism evidence="11">
    <name type="scientific">Codium fragile</name>
    <name type="common">Dead man's fingers</name>
    <name type="synonym">Green alga</name>
    <dbReference type="NCBI Taxonomy" id="3133"/>
    <lineage>
        <taxon>Eukaryota</taxon>
        <taxon>Viridiplantae</taxon>
        <taxon>Chlorophyta</taxon>
        <taxon>core chlorophytes</taxon>
        <taxon>Ulvophyceae</taxon>
        <taxon>TCBD clade</taxon>
        <taxon>Bryopsidales</taxon>
        <taxon>Bryopsidineae</taxon>
        <taxon>Codiaceae</taxon>
        <taxon>Codium</taxon>
    </lineage>
</organism>
<dbReference type="InterPro" id="IPR006592">
    <property type="entry name" value="RNA_pol_N"/>
</dbReference>
<evidence type="ECO:0000256" key="4">
    <source>
        <dbReference type="ARBA" id="ARBA00022640"/>
    </source>
</evidence>
<dbReference type="EC" id="2.7.7.6" evidence="9"/>
<dbReference type="Gene3D" id="4.10.860.120">
    <property type="entry name" value="RNA polymerase II, clamp domain"/>
    <property type="match status" value="1"/>
</dbReference>
<keyword evidence="6 9" id="KW-0548">Nucleotidyltransferase</keyword>
<dbReference type="GO" id="GO:0006351">
    <property type="term" value="P:DNA-templated transcription"/>
    <property type="evidence" value="ECO:0007669"/>
    <property type="project" value="InterPro"/>
</dbReference>
<dbReference type="InterPro" id="IPR007066">
    <property type="entry name" value="RNA_pol_Rpb1_3"/>
</dbReference>
<dbReference type="PANTHER" id="PTHR19376">
    <property type="entry name" value="DNA-DIRECTED RNA POLYMERASE"/>
    <property type="match status" value="1"/>
</dbReference>
<evidence type="ECO:0000256" key="6">
    <source>
        <dbReference type="ARBA" id="ARBA00022695"/>
    </source>
</evidence>
<dbReference type="InterPro" id="IPR000722">
    <property type="entry name" value="RNA_pol_asu"/>
</dbReference>
<dbReference type="GO" id="GO:0003677">
    <property type="term" value="F:DNA binding"/>
    <property type="evidence" value="ECO:0007669"/>
    <property type="project" value="InterPro"/>
</dbReference>
<comment type="similarity">
    <text evidence="2">Belongs to the RNA polymerase beta' chain family. RpoC1 subfamily.</text>
</comment>
<dbReference type="SMART" id="SM00663">
    <property type="entry name" value="RPOLA_N"/>
    <property type="match status" value="1"/>
</dbReference>
<dbReference type="GO" id="GO:0003899">
    <property type="term" value="F:DNA-directed RNA polymerase activity"/>
    <property type="evidence" value="ECO:0007669"/>
    <property type="project" value="UniProtKB-EC"/>
</dbReference>
<geneLocation type="chloroplast" evidence="11"/>
<evidence type="ECO:0000256" key="2">
    <source>
        <dbReference type="ARBA" id="ARBA00007207"/>
    </source>
</evidence>
<dbReference type="InterPro" id="IPR045867">
    <property type="entry name" value="DNA-dir_RpoC_beta_prime"/>
</dbReference>
<keyword evidence="3 9" id="KW-0240">DNA-directed RNA polymerase</keyword>
<feature type="domain" description="RNA polymerase N-terminal" evidence="10">
    <location>
        <begin position="309"/>
        <end position="591"/>
    </location>
</feature>
<dbReference type="AlphaFoldDB" id="A0A6B9P843"/>
<evidence type="ECO:0000256" key="3">
    <source>
        <dbReference type="ARBA" id="ARBA00022478"/>
    </source>
</evidence>
<dbReference type="Gene3D" id="1.10.274.100">
    <property type="entry name" value="RNA polymerase Rpb1, domain 3"/>
    <property type="match status" value="1"/>
</dbReference>
<dbReference type="Pfam" id="PF04983">
    <property type="entry name" value="RNA_pol_Rpb1_3"/>
    <property type="match status" value="1"/>
</dbReference>
<protein>
    <recommendedName>
        <fullName evidence="9">DNA-directed RNA polymerase subunit</fullName>
        <ecNumber evidence="9">2.7.7.6</ecNumber>
    </recommendedName>
</protein>
<gene>
    <name evidence="11" type="primary">rpoC1</name>
</gene>
<evidence type="ECO:0000256" key="7">
    <source>
        <dbReference type="ARBA" id="ARBA00023163"/>
    </source>
</evidence>
<evidence type="ECO:0000256" key="1">
    <source>
        <dbReference type="ARBA" id="ARBA00004026"/>
    </source>
</evidence>
<evidence type="ECO:0000256" key="5">
    <source>
        <dbReference type="ARBA" id="ARBA00022679"/>
    </source>
</evidence>
<evidence type="ECO:0000259" key="10">
    <source>
        <dbReference type="SMART" id="SM00663"/>
    </source>
</evidence>
<dbReference type="EMBL" id="MN853876">
    <property type="protein sequence ID" value="QHD45097.1"/>
    <property type="molecule type" value="Genomic_DNA"/>
</dbReference>
<keyword evidence="11" id="KW-0150">Chloroplast</keyword>
<evidence type="ECO:0000313" key="11">
    <source>
        <dbReference type="EMBL" id="QHD45097.1"/>
    </source>
</evidence>
<reference evidence="11" key="1">
    <citation type="submission" date="2019-12" db="EMBL/GenBank/DDBJ databases">
        <authorList>
            <person name="Han H."/>
        </authorList>
    </citation>
    <scope>NUCLEOTIDE SEQUENCE</scope>
</reference>
<accession>A0A6B9P843</accession>
<dbReference type="InterPro" id="IPR007080">
    <property type="entry name" value="RNA_pol_Rpb1_1"/>
</dbReference>
<proteinExistence type="inferred from homology"/>
<dbReference type="Gene3D" id="1.10.40.90">
    <property type="match status" value="1"/>
</dbReference>